<dbReference type="CDD" id="cd01392">
    <property type="entry name" value="HTH_LacI"/>
    <property type="match status" value="1"/>
</dbReference>
<dbReference type="InterPro" id="IPR001761">
    <property type="entry name" value="Peripla_BP/Lac1_sug-bd_dom"/>
</dbReference>
<dbReference type="GO" id="GO:0000976">
    <property type="term" value="F:transcription cis-regulatory region binding"/>
    <property type="evidence" value="ECO:0007669"/>
    <property type="project" value="TreeGrafter"/>
</dbReference>
<gene>
    <name evidence="5" type="ORF">QWY81_08970</name>
</gene>
<feature type="domain" description="HTH lacI-type" evidence="4">
    <location>
        <begin position="6"/>
        <end position="60"/>
    </location>
</feature>
<dbReference type="Gene3D" id="3.40.50.2300">
    <property type="match status" value="2"/>
</dbReference>
<dbReference type="Gene3D" id="1.10.260.40">
    <property type="entry name" value="lambda repressor-like DNA-binding domains"/>
    <property type="match status" value="1"/>
</dbReference>
<dbReference type="InterPro" id="IPR000843">
    <property type="entry name" value="HTH_LacI"/>
</dbReference>
<evidence type="ECO:0000313" key="5">
    <source>
        <dbReference type="EMBL" id="MDN3619582.1"/>
    </source>
</evidence>
<dbReference type="Pfam" id="PF00532">
    <property type="entry name" value="Peripla_BP_1"/>
    <property type="match status" value="1"/>
</dbReference>
<comment type="caution">
    <text evidence="5">The sequence shown here is derived from an EMBL/GenBank/DDBJ whole genome shotgun (WGS) entry which is preliminary data.</text>
</comment>
<dbReference type="Proteomes" id="UP001228636">
    <property type="component" value="Unassembled WGS sequence"/>
</dbReference>
<dbReference type="Pfam" id="PF00356">
    <property type="entry name" value="LacI"/>
    <property type="match status" value="1"/>
</dbReference>
<dbReference type="SMART" id="SM00354">
    <property type="entry name" value="HTH_LACI"/>
    <property type="match status" value="1"/>
</dbReference>
<dbReference type="EMBL" id="JAUFQH010000006">
    <property type="protein sequence ID" value="MDN3619582.1"/>
    <property type="molecule type" value="Genomic_DNA"/>
</dbReference>
<dbReference type="InterPro" id="IPR028082">
    <property type="entry name" value="Peripla_BP_I"/>
</dbReference>
<dbReference type="SUPFAM" id="SSF53822">
    <property type="entry name" value="Periplasmic binding protein-like I"/>
    <property type="match status" value="1"/>
</dbReference>
<name>A0AAJ1QWW7_9FLAO</name>
<dbReference type="PANTHER" id="PTHR30146">
    <property type="entry name" value="LACI-RELATED TRANSCRIPTIONAL REPRESSOR"/>
    <property type="match status" value="1"/>
</dbReference>
<keyword evidence="1" id="KW-0805">Transcription regulation</keyword>
<evidence type="ECO:0000313" key="6">
    <source>
        <dbReference type="Proteomes" id="UP001228636"/>
    </source>
</evidence>
<dbReference type="SUPFAM" id="SSF47413">
    <property type="entry name" value="lambda repressor-like DNA-binding domains"/>
    <property type="match status" value="1"/>
</dbReference>
<reference evidence="5 6" key="1">
    <citation type="journal article" date="2014" name="Int. J. Syst. Evol. Microbiol.">
        <title>Complete genome sequence of Corynebacterium casei LMG S-19264T (=DSM 44701T), isolated from a smear-ripened cheese.</title>
        <authorList>
            <consortium name="US DOE Joint Genome Institute (JGI-PGF)"/>
            <person name="Walter F."/>
            <person name="Albersmeier A."/>
            <person name="Kalinowski J."/>
            <person name="Ruckert C."/>
        </authorList>
    </citation>
    <scope>NUCLEOTIDE SEQUENCE [LARGE SCALE GENOMIC DNA]</scope>
    <source>
        <strain evidence="5 6">CECT 8670</strain>
    </source>
</reference>
<dbReference type="InterPro" id="IPR010982">
    <property type="entry name" value="Lambda_DNA-bd_dom_sf"/>
</dbReference>
<protein>
    <submittedName>
        <fullName evidence="5">LacI family DNA-binding transcriptional regulator</fullName>
    </submittedName>
</protein>
<evidence type="ECO:0000256" key="3">
    <source>
        <dbReference type="ARBA" id="ARBA00023163"/>
    </source>
</evidence>
<dbReference type="GO" id="GO:0003700">
    <property type="term" value="F:DNA-binding transcription factor activity"/>
    <property type="evidence" value="ECO:0007669"/>
    <property type="project" value="TreeGrafter"/>
</dbReference>
<proteinExistence type="predicted"/>
<keyword evidence="3" id="KW-0804">Transcription</keyword>
<evidence type="ECO:0000256" key="1">
    <source>
        <dbReference type="ARBA" id="ARBA00023015"/>
    </source>
</evidence>
<dbReference type="PANTHER" id="PTHR30146:SF109">
    <property type="entry name" value="HTH-TYPE TRANSCRIPTIONAL REGULATOR GALS"/>
    <property type="match status" value="1"/>
</dbReference>
<dbReference type="CDD" id="cd06267">
    <property type="entry name" value="PBP1_LacI_sugar_binding-like"/>
    <property type="match status" value="1"/>
</dbReference>
<dbReference type="AlphaFoldDB" id="A0AAJ1QWW7"/>
<sequence length="342" mass="38186">MENTEVTIHDIAAILGIDSSTVSRALNNSPRVAEKTKNKILEKANELGYQRNHLASNLRKNKTYTLGVIVPRISRDFFSSTISGIEETAFKAGYNVIICQSLESLEREKNIIKTLLSNRVDGVLISISMETTNYKHLEGLKKRNIPYVFFDRHCNIEGNSNVLIDDFDAAFVATEHLITKKSEVIAHFSGPQNLEIYKNRFKGYKAALKKYNIPFSKELVISSSLMESDGEENVKKLLTLPYKLDGLFCANDVVAIGAIKYLKNIKVEIPKDIAIVGFSNESISSVIDPSLTTINQPGLEIGITATNLLISQIDDKSKIITNETIIVKTNLIERNSSLRVFE</sequence>
<dbReference type="PROSITE" id="PS50932">
    <property type="entry name" value="HTH_LACI_2"/>
    <property type="match status" value="1"/>
</dbReference>
<dbReference type="RefSeq" id="WP_261973108.1">
    <property type="nucleotide sequence ID" value="NZ_CP103460.1"/>
</dbReference>
<keyword evidence="2 5" id="KW-0238">DNA-binding</keyword>
<evidence type="ECO:0000259" key="4">
    <source>
        <dbReference type="PROSITE" id="PS50932"/>
    </source>
</evidence>
<organism evidence="5 6">
    <name type="scientific">Polaribacter sejongensis</name>
    <dbReference type="NCBI Taxonomy" id="985043"/>
    <lineage>
        <taxon>Bacteria</taxon>
        <taxon>Pseudomonadati</taxon>
        <taxon>Bacteroidota</taxon>
        <taxon>Flavobacteriia</taxon>
        <taxon>Flavobacteriales</taxon>
        <taxon>Flavobacteriaceae</taxon>
    </lineage>
</organism>
<accession>A0AAJ1QWW7</accession>
<evidence type="ECO:0000256" key="2">
    <source>
        <dbReference type="ARBA" id="ARBA00023125"/>
    </source>
</evidence>